<proteinExistence type="predicted"/>
<keyword evidence="4" id="KW-1185">Reference proteome</keyword>
<keyword evidence="1" id="KW-0175">Coiled coil</keyword>
<evidence type="ECO:0000313" key="3">
    <source>
        <dbReference type="EMBL" id="MEK0184031.1"/>
    </source>
</evidence>
<gene>
    <name evidence="3" type="ORF">WMG39_04120</name>
</gene>
<name>A0ABU8YI56_9CYAN</name>
<dbReference type="RefSeq" id="WP_340522129.1">
    <property type="nucleotide sequence ID" value="NZ_JBBLXS010000030.1"/>
</dbReference>
<sequence>MIKKEIGADDEENSQLVDEISELKEILREVSRKLTRIEAKVRRGGISSMSKVSEATVSPPEVTTDKAASLSPEQVLQIYEQLRLKAKNGKEEEVRKKLLSMTATDLSLICLELGMPPTAKNPSRKKMIEVIIGRIKQSLMLSRHIDRQTL</sequence>
<feature type="coiled-coil region" evidence="1">
    <location>
        <begin position="13"/>
        <end position="40"/>
    </location>
</feature>
<evidence type="ECO:0000313" key="4">
    <source>
        <dbReference type="Proteomes" id="UP001384579"/>
    </source>
</evidence>
<dbReference type="EMBL" id="JBBLXS010000030">
    <property type="protein sequence ID" value="MEK0184031.1"/>
    <property type="molecule type" value="Genomic_DNA"/>
</dbReference>
<accession>A0ABU8YI56</accession>
<reference evidence="3 4" key="1">
    <citation type="journal article" date="2020" name="Harmful Algae">
        <title>Molecular and morphological characterization of a novel dihydroanatoxin-a producing Microcoleus species (cyanobacteria) from the Russian River, California, USA.</title>
        <authorList>
            <person name="Conklin K.Y."/>
            <person name="Stancheva R."/>
            <person name="Otten T.G."/>
            <person name="Fadness R."/>
            <person name="Boyer G.L."/>
            <person name="Read B."/>
            <person name="Zhang X."/>
            <person name="Sheath R.G."/>
        </authorList>
    </citation>
    <scope>NUCLEOTIDE SEQUENCE [LARGE SCALE GENOMIC DNA]</scope>
    <source>
        <strain evidence="3 4">PTRS2</strain>
    </source>
</reference>
<comment type="caution">
    <text evidence="3">The sequence shown here is derived from an EMBL/GenBank/DDBJ whole genome shotgun (WGS) entry which is preliminary data.</text>
</comment>
<feature type="region of interest" description="Disordered" evidence="2">
    <location>
        <begin position="48"/>
        <end position="68"/>
    </location>
</feature>
<dbReference type="Proteomes" id="UP001384579">
    <property type="component" value="Unassembled WGS sequence"/>
</dbReference>
<evidence type="ECO:0000256" key="2">
    <source>
        <dbReference type="SAM" id="MobiDB-lite"/>
    </source>
</evidence>
<organism evidence="3 4">
    <name type="scientific">Microcoleus anatoxicus PTRS2</name>
    <dbReference type="NCBI Taxonomy" id="2705321"/>
    <lineage>
        <taxon>Bacteria</taxon>
        <taxon>Bacillati</taxon>
        <taxon>Cyanobacteriota</taxon>
        <taxon>Cyanophyceae</taxon>
        <taxon>Oscillatoriophycideae</taxon>
        <taxon>Oscillatoriales</taxon>
        <taxon>Microcoleaceae</taxon>
        <taxon>Microcoleus</taxon>
        <taxon>Microcoleus anatoxicus</taxon>
    </lineage>
</organism>
<protein>
    <submittedName>
        <fullName evidence="3">Uncharacterized protein</fullName>
    </submittedName>
</protein>
<evidence type="ECO:0000256" key="1">
    <source>
        <dbReference type="SAM" id="Coils"/>
    </source>
</evidence>